<reference evidence="1 2" key="1">
    <citation type="submission" date="2019-04" db="EMBL/GenBank/DDBJ databases">
        <authorList>
            <person name="Hwang J.C."/>
        </authorList>
    </citation>
    <scope>NUCLEOTIDE SEQUENCE [LARGE SCALE GENOMIC DNA]</scope>
    <source>
        <strain evidence="1 2">IMCC35001</strain>
    </source>
</reference>
<gene>
    <name evidence="1" type="ORF">FCL40_16000</name>
</gene>
<dbReference type="Proteomes" id="UP000305674">
    <property type="component" value="Unassembled WGS sequence"/>
</dbReference>
<dbReference type="OrthoDB" id="6399765at2"/>
<protein>
    <submittedName>
        <fullName evidence="1">Uncharacterized protein</fullName>
    </submittedName>
</protein>
<dbReference type="EMBL" id="SWCI01000014">
    <property type="protein sequence ID" value="TKB47351.1"/>
    <property type="molecule type" value="Genomic_DNA"/>
</dbReference>
<dbReference type="RefSeq" id="WP_136854307.1">
    <property type="nucleotide sequence ID" value="NZ_SWCI01000014.1"/>
</dbReference>
<evidence type="ECO:0000313" key="1">
    <source>
        <dbReference type="EMBL" id="TKB47351.1"/>
    </source>
</evidence>
<dbReference type="AlphaFoldDB" id="A0A4U1B9I1"/>
<proteinExistence type="predicted"/>
<keyword evidence="2" id="KW-1185">Reference proteome</keyword>
<evidence type="ECO:0000313" key="2">
    <source>
        <dbReference type="Proteomes" id="UP000305674"/>
    </source>
</evidence>
<accession>A0A4U1B9I1</accession>
<organism evidence="1 2">
    <name type="scientific">Ferrimonas sediminicola</name>
    <dbReference type="NCBI Taxonomy" id="2569538"/>
    <lineage>
        <taxon>Bacteria</taxon>
        <taxon>Pseudomonadati</taxon>
        <taxon>Pseudomonadota</taxon>
        <taxon>Gammaproteobacteria</taxon>
        <taxon>Alteromonadales</taxon>
        <taxon>Ferrimonadaceae</taxon>
        <taxon>Ferrimonas</taxon>
    </lineage>
</organism>
<comment type="caution">
    <text evidence="1">The sequence shown here is derived from an EMBL/GenBank/DDBJ whole genome shotgun (WGS) entry which is preliminary data.</text>
</comment>
<name>A0A4U1B9I1_9GAMM</name>
<sequence length="127" mass="13898">MLHTEMAQFGLFARQLIKQAAAVVSTLPKDSDRLKWHSRLQACLYQSENRAMELVMSKDFRTLSLLGESVADSASLIGHFSDHPGLSDADQHGLDIALANVALIHSRAKRLMEQADNVVPFPVAASA</sequence>